<evidence type="ECO:0000256" key="3">
    <source>
        <dbReference type="ARBA" id="ARBA00022964"/>
    </source>
</evidence>
<dbReference type="GO" id="GO:0009570">
    <property type="term" value="C:chloroplast stroma"/>
    <property type="evidence" value="ECO:0007669"/>
    <property type="project" value="TreeGrafter"/>
</dbReference>
<dbReference type="PANTHER" id="PTHR10543">
    <property type="entry name" value="BETA-CAROTENE DIOXYGENASE"/>
    <property type="match status" value="1"/>
</dbReference>
<dbReference type="OrthoDB" id="1069523at2759"/>
<keyword evidence="2 5" id="KW-0479">Metal-binding</keyword>
<dbReference type="PANTHER" id="PTHR10543:SF46">
    <property type="entry name" value="CAROTENOID CLEAVAGE DIOXYGENASE 4, CHLOROPLASTIC-RELATED"/>
    <property type="match status" value="1"/>
</dbReference>
<evidence type="ECO:0000256" key="2">
    <source>
        <dbReference type="ARBA" id="ARBA00022723"/>
    </source>
</evidence>
<sequence length="409" mass="44544">MDLPLRPSIDPKHVLSGIFAPVGELPPTACEVAEGSLPTSLDGAYIRNGPNPQFIPKGPYHIFDGDGMLHVVKISKGKVTHCRSFVKTYKYILENKMGYPILPSPFASFNGVAASIARLIITFARVVTGEFNPLKHGLGPANPIVAQFGGNILALAECDLPYAVKLTPDGDIITLGRHDFRSSIFPNTQTVLNPLWILRGRSPLGVDLSKVPRFEIFPRSAEDESKMWWIDAPGLNMLHFVNSWEEEGGGKIVIVASNVVSIEQVLENLDLSQLRLEKIEIDVKAKTMERYVYAAVIGVKAVIGVVKLDLSLTTKDGSDFTVASSLYGPGCSGGEPLFVPKEPSNPAAEEDDGYLLAFVYDENTDESKFAVMDAKSPSLDIIAAVKLPRRVPNGFHIGLFVSESELEKL</sequence>
<dbReference type="STRING" id="429701.A0A2G9GG49"/>
<gene>
    <name evidence="6" type="ORF">CDL12_23208</name>
</gene>
<dbReference type="Pfam" id="PF03055">
    <property type="entry name" value="RPE65"/>
    <property type="match status" value="3"/>
</dbReference>
<comment type="similarity">
    <text evidence="1">Belongs to the carotenoid oxygenase family.</text>
</comment>
<dbReference type="GO" id="GO:0016121">
    <property type="term" value="P:carotene catabolic process"/>
    <property type="evidence" value="ECO:0007669"/>
    <property type="project" value="TreeGrafter"/>
</dbReference>
<dbReference type="AlphaFoldDB" id="A0A2G9GG49"/>
<dbReference type="GO" id="GO:0010436">
    <property type="term" value="F:carotenoid dioxygenase activity"/>
    <property type="evidence" value="ECO:0007669"/>
    <property type="project" value="TreeGrafter"/>
</dbReference>
<keyword evidence="4 5" id="KW-0408">Iron</keyword>
<dbReference type="InterPro" id="IPR004294">
    <property type="entry name" value="Carotenoid_Oase"/>
</dbReference>
<feature type="binding site" evidence="5">
    <location>
        <position position="178"/>
    </location>
    <ligand>
        <name>Fe cation</name>
        <dbReference type="ChEBI" id="CHEBI:24875"/>
        <note>catalytic</note>
    </ligand>
</feature>
<feature type="binding site" evidence="5">
    <location>
        <position position="396"/>
    </location>
    <ligand>
        <name>Fe cation</name>
        <dbReference type="ChEBI" id="CHEBI:24875"/>
        <note>catalytic</note>
    </ligand>
</feature>
<accession>A0A2G9GG49</accession>
<evidence type="ECO:0000256" key="5">
    <source>
        <dbReference type="PIRSR" id="PIRSR604294-1"/>
    </source>
</evidence>
<evidence type="ECO:0000313" key="7">
    <source>
        <dbReference type="Proteomes" id="UP000231279"/>
    </source>
</evidence>
<proteinExistence type="inferred from homology"/>
<keyword evidence="7" id="KW-1185">Reference proteome</keyword>
<name>A0A2G9GG49_9LAMI</name>
<keyword evidence="6" id="KW-0560">Oxidoreductase</keyword>
<evidence type="ECO:0000256" key="4">
    <source>
        <dbReference type="ARBA" id="ARBA00023004"/>
    </source>
</evidence>
<evidence type="ECO:0000313" key="6">
    <source>
        <dbReference type="EMBL" id="PIN04257.1"/>
    </source>
</evidence>
<dbReference type="GO" id="GO:0046872">
    <property type="term" value="F:metal ion binding"/>
    <property type="evidence" value="ECO:0007669"/>
    <property type="project" value="UniProtKB-KW"/>
</dbReference>
<protein>
    <submittedName>
        <fullName evidence="6">Zeaxanthin 7,8-dioxygenase</fullName>
        <ecNumber evidence="6">1.14.99.42</ecNumber>
    </submittedName>
</protein>
<dbReference type="EMBL" id="NKXS01005226">
    <property type="protein sequence ID" value="PIN04257.1"/>
    <property type="molecule type" value="Genomic_DNA"/>
</dbReference>
<organism evidence="6 7">
    <name type="scientific">Handroanthus impetiginosus</name>
    <dbReference type="NCBI Taxonomy" id="429701"/>
    <lineage>
        <taxon>Eukaryota</taxon>
        <taxon>Viridiplantae</taxon>
        <taxon>Streptophyta</taxon>
        <taxon>Embryophyta</taxon>
        <taxon>Tracheophyta</taxon>
        <taxon>Spermatophyta</taxon>
        <taxon>Magnoliopsida</taxon>
        <taxon>eudicotyledons</taxon>
        <taxon>Gunneridae</taxon>
        <taxon>Pentapetalae</taxon>
        <taxon>asterids</taxon>
        <taxon>lamiids</taxon>
        <taxon>Lamiales</taxon>
        <taxon>Bignoniaceae</taxon>
        <taxon>Crescentiina</taxon>
        <taxon>Tabebuia alliance</taxon>
        <taxon>Handroanthus</taxon>
    </lineage>
</organism>
<comment type="caution">
    <text evidence="6">The sequence shown here is derived from an EMBL/GenBank/DDBJ whole genome shotgun (WGS) entry which is preliminary data.</text>
</comment>
<reference evidence="7" key="1">
    <citation type="journal article" date="2018" name="Gigascience">
        <title>Genome assembly of the Pink Ipe (Handroanthus impetiginosus, Bignoniaceae), a highly valued, ecologically keystone Neotropical timber forest tree.</title>
        <authorList>
            <person name="Silva-Junior O.B."/>
            <person name="Grattapaglia D."/>
            <person name="Novaes E."/>
            <person name="Collevatti R.G."/>
        </authorList>
    </citation>
    <scope>NUCLEOTIDE SEQUENCE [LARGE SCALE GENOMIC DNA]</scope>
    <source>
        <strain evidence="7">cv. UFG-1</strain>
    </source>
</reference>
<dbReference type="EC" id="1.14.99.42" evidence="6"/>
<dbReference type="Proteomes" id="UP000231279">
    <property type="component" value="Unassembled WGS sequence"/>
</dbReference>
<keyword evidence="3 6" id="KW-0223">Dioxygenase</keyword>
<feature type="binding site" evidence="5">
    <location>
        <position position="239"/>
    </location>
    <ligand>
        <name>Fe cation</name>
        <dbReference type="ChEBI" id="CHEBI:24875"/>
        <note>catalytic</note>
    </ligand>
</feature>
<evidence type="ECO:0000256" key="1">
    <source>
        <dbReference type="ARBA" id="ARBA00006787"/>
    </source>
</evidence>
<comment type="cofactor">
    <cofactor evidence="5">
        <name>Fe(2+)</name>
        <dbReference type="ChEBI" id="CHEBI:29033"/>
    </cofactor>
    <text evidence="5">Binds 1 Fe(2+) ion per subunit.</text>
</comment>